<keyword evidence="4" id="KW-0548">Nucleotidyltransferase</keyword>
<comment type="similarity">
    <text evidence="11">Belongs to the tRNA nucleotidyltransferase/poly(A) polymerase family.</text>
</comment>
<dbReference type="PANTHER" id="PTHR47545:SF1">
    <property type="entry name" value="MULTIFUNCTIONAL CCA PROTEIN"/>
    <property type="match status" value="1"/>
</dbReference>
<evidence type="ECO:0000256" key="7">
    <source>
        <dbReference type="ARBA" id="ARBA00022800"/>
    </source>
</evidence>
<dbReference type="FunFam" id="3.30.460.10:FF:000033">
    <property type="entry name" value="Poly A polymerase head domain protein"/>
    <property type="match status" value="1"/>
</dbReference>
<dbReference type="InterPro" id="IPR043519">
    <property type="entry name" value="NT_sf"/>
</dbReference>
<sequence length="475" mass="54517">MNYTKALNNPIFKIIAQASQELNVDSYVIGGFVRDFLLQRDFKKDIDVVAVGSGIELALKVSDLIPNKPKVQVFKTYGTAMLRYKEIDIEFVGARKESYNQDSRNPIVENGTLEDDQNRRDFTINALAFSLNEKNYGELVDPFNGLSDLENKIIKTPLNPDITYSDDPLRMLRGIRFATQLKFEIEAESLEAISRNKDRIKIISGERIVDELNKILSTDKPSIGFLLLYKTGLLDIILPELTALNKVEEIEGHTHKNNFYHTLEVVDNICPNTDDVWLRWSALLHDIGKAPTKKFNKKQGWTFHGHEFLGGKMAKKIFERLHMPLNNKLKFVQKMVTMSSRPIVLAEDIVTDSAVRRLVFDAGEDVDHLMTLCEADITTKNPKKFKKYHDNFDIVRKKIIEVEERDHVRQFQPPISGEEIMELFNLKPSREIGMLKEAVKEAILDGKIPNEYQAAYDFVMKRAEKLGLKKVENNK</sequence>
<dbReference type="RefSeq" id="WP_035126409.1">
    <property type="nucleotide sequence ID" value="NZ_JRHH01000003.1"/>
</dbReference>
<dbReference type="GO" id="GO:0046872">
    <property type="term" value="F:metal ion binding"/>
    <property type="evidence" value="ECO:0007669"/>
    <property type="project" value="UniProtKB-KW"/>
</dbReference>
<evidence type="ECO:0000256" key="1">
    <source>
        <dbReference type="ARBA" id="ARBA00001946"/>
    </source>
</evidence>
<evidence type="ECO:0000256" key="4">
    <source>
        <dbReference type="ARBA" id="ARBA00022695"/>
    </source>
</evidence>
<organism evidence="15 16">
    <name type="scientific">Flavobacterium aquatile LMG 4008 = ATCC 11947</name>
    <dbReference type="NCBI Taxonomy" id="1453498"/>
    <lineage>
        <taxon>Bacteria</taxon>
        <taxon>Pseudomonadati</taxon>
        <taxon>Bacteroidota</taxon>
        <taxon>Flavobacteriia</taxon>
        <taxon>Flavobacteriales</taxon>
        <taxon>Flavobacteriaceae</taxon>
        <taxon>Flavobacterium</taxon>
    </lineage>
</organism>
<dbReference type="GO" id="GO:0042245">
    <property type="term" value="P:RNA repair"/>
    <property type="evidence" value="ECO:0007669"/>
    <property type="project" value="UniProtKB-KW"/>
</dbReference>
<dbReference type="PANTHER" id="PTHR47545">
    <property type="entry name" value="MULTIFUNCTIONAL CCA PROTEIN"/>
    <property type="match status" value="1"/>
</dbReference>
<dbReference type="CDD" id="cd00077">
    <property type="entry name" value="HDc"/>
    <property type="match status" value="1"/>
</dbReference>
<dbReference type="SUPFAM" id="SSF81891">
    <property type="entry name" value="Poly A polymerase C-terminal region-like"/>
    <property type="match status" value="1"/>
</dbReference>
<dbReference type="EMBL" id="JRHH01000003">
    <property type="protein sequence ID" value="KGD68508.1"/>
    <property type="molecule type" value="Genomic_DNA"/>
</dbReference>
<dbReference type="GO" id="GO:0003723">
    <property type="term" value="F:RNA binding"/>
    <property type="evidence" value="ECO:0007669"/>
    <property type="project" value="UniProtKB-KW"/>
</dbReference>
<keyword evidence="16" id="KW-1185">Reference proteome</keyword>
<dbReference type="GO" id="GO:0016779">
    <property type="term" value="F:nucleotidyltransferase activity"/>
    <property type="evidence" value="ECO:0007669"/>
    <property type="project" value="UniProtKB-KW"/>
</dbReference>
<keyword evidence="8" id="KW-0067">ATP-binding</keyword>
<reference evidence="15 16" key="1">
    <citation type="submission" date="2014-09" db="EMBL/GenBank/DDBJ databases">
        <title>Whole Genome Shotgun of Flavobacterium aquatile LMG 4008.</title>
        <authorList>
            <person name="Gale A.N."/>
            <person name="Pipes S.E."/>
            <person name="Newman J.D."/>
        </authorList>
    </citation>
    <scope>NUCLEOTIDE SEQUENCE [LARGE SCALE GENOMIC DNA]</scope>
    <source>
        <strain evidence="15 16">LMG 4008</strain>
    </source>
</reference>
<dbReference type="Pfam" id="PF01966">
    <property type="entry name" value="HD"/>
    <property type="match status" value="1"/>
</dbReference>
<comment type="cofactor">
    <cofactor evidence="1">
        <name>Mg(2+)</name>
        <dbReference type="ChEBI" id="CHEBI:18420"/>
    </cofactor>
</comment>
<evidence type="ECO:0000259" key="14">
    <source>
        <dbReference type="Pfam" id="PF12627"/>
    </source>
</evidence>
<proteinExistence type="inferred from homology"/>
<keyword evidence="7" id="KW-0692">RNA repair</keyword>
<dbReference type="GO" id="GO:0005524">
    <property type="term" value="F:ATP binding"/>
    <property type="evidence" value="ECO:0007669"/>
    <property type="project" value="UniProtKB-KW"/>
</dbReference>
<evidence type="ECO:0000256" key="11">
    <source>
        <dbReference type="RuleBase" id="RU003953"/>
    </source>
</evidence>
<name>A0A095U1P6_9FLAO</name>
<dbReference type="Gene3D" id="1.10.3090.10">
    <property type="entry name" value="cca-adding enzyme, domain 2"/>
    <property type="match status" value="1"/>
</dbReference>
<dbReference type="InterPro" id="IPR003607">
    <property type="entry name" value="HD/PDEase_dom"/>
</dbReference>
<feature type="domain" description="HD" evidence="13">
    <location>
        <begin position="259"/>
        <end position="344"/>
    </location>
</feature>
<dbReference type="CDD" id="cd05398">
    <property type="entry name" value="NT_ClassII-CCAase"/>
    <property type="match status" value="1"/>
</dbReference>
<dbReference type="Pfam" id="PF01743">
    <property type="entry name" value="PolyA_pol"/>
    <property type="match status" value="1"/>
</dbReference>
<dbReference type="GO" id="GO:0008033">
    <property type="term" value="P:tRNA processing"/>
    <property type="evidence" value="ECO:0007669"/>
    <property type="project" value="UniProtKB-KW"/>
</dbReference>
<evidence type="ECO:0000256" key="3">
    <source>
        <dbReference type="ARBA" id="ARBA00022694"/>
    </source>
</evidence>
<feature type="domain" description="Poly A polymerase head" evidence="12">
    <location>
        <begin position="27"/>
        <end position="154"/>
    </location>
</feature>
<feature type="domain" description="tRNA nucleotidyltransferase/poly(A) polymerase RNA and SrmB- binding" evidence="14">
    <location>
        <begin position="183"/>
        <end position="243"/>
    </location>
</feature>
<evidence type="ECO:0000259" key="12">
    <source>
        <dbReference type="Pfam" id="PF01743"/>
    </source>
</evidence>
<accession>A0A095U1P6</accession>
<dbReference type="OrthoDB" id="9805698at2"/>
<dbReference type="Pfam" id="PF12627">
    <property type="entry name" value="PolyA_pol_RNAbd"/>
    <property type="match status" value="1"/>
</dbReference>
<evidence type="ECO:0000256" key="6">
    <source>
        <dbReference type="ARBA" id="ARBA00022741"/>
    </source>
</evidence>
<dbReference type="InterPro" id="IPR032828">
    <property type="entry name" value="PolyA_RNA-bd"/>
</dbReference>
<keyword evidence="6" id="KW-0547">Nucleotide-binding</keyword>
<evidence type="ECO:0000256" key="10">
    <source>
        <dbReference type="ARBA" id="ARBA00022884"/>
    </source>
</evidence>
<dbReference type="InterPro" id="IPR006674">
    <property type="entry name" value="HD_domain"/>
</dbReference>
<evidence type="ECO:0000256" key="8">
    <source>
        <dbReference type="ARBA" id="ARBA00022840"/>
    </source>
</evidence>
<dbReference type="Gene3D" id="1.10.246.80">
    <property type="match status" value="1"/>
</dbReference>
<dbReference type="eggNOG" id="COG0617">
    <property type="taxonomic scope" value="Bacteria"/>
</dbReference>
<evidence type="ECO:0000259" key="13">
    <source>
        <dbReference type="Pfam" id="PF01966"/>
    </source>
</evidence>
<keyword evidence="2 11" id="KW-0808">Transferase</keyword>
<dbReference type="InterPro" id="IPR002646">
    <property type="entry name" value="PolA_pol_head_dom"/>
</dbReference>
<evidence type="ECO:0000256" key="5">
    <source>
        <dbReference type="ARBA" id="ARBA00022723"/>
    </source>
</evidence>
<keyword evidence="10 11" id="KW-0694">RNA-binding</keyword>
<dbReference type="Proteomes" id="UP000029554">
    <property type="component" value="Unassembled WGS sequence"/>
</dbReference>
<dbReference type="InterPro" id="IPR006675">
    <property type="entry name" value="HDIG_dom"/>
</dbReference>
<keyword evidence="5" id="KW-0479">Metal-binding</keyword>
<evidence type="ECO:0000313" key="15">
    <source>
        <dbReference type="EMBL" id="KGD68508.1"/>
    </source>
</evidence>
<dbReference type="AlphaFoldDB" id="A0A095U1P6"/>
<gene>
    <name evidence="15" type="ORF">LG45_09545</name>
</gene>
<keyword evidence="9" id="KW-0460">Magnesium</keyword>
<evidence type="ECO:0000256" key="2">
    <source>
        <dbReference type="ARBA" id="ARBA00022679"/>
    </source>
</evidence>
<keyword evidence="3" id="KW-0819">tRNA processing</keyword>
<dbReference type="NCBIfam" id="TIGR00277">
    <property type="entry name" value="HDIG"/>
    <property type="match status" value="1"/>
</dbReference>
<evidence type="ECO:0000256" key="9">
    <source>
        <dbReference type="ARBA" id="ARBA00022842"/>
    </source>
</evidence>
<dbReference type="InterPro" id="IPR050124">
    <property type="entry name" value="tRNA_CCA-adding_enzyme"/>
</dbReference>
<dbReference type="STRING" id="1453498.LG45_09545"/>
<dbReference type="Gene3D" id="3.30.460.10">
    <property type="entry name" value="Beta Polymerase, domain 2"/>
    <property type="match status" value="1"/>
</dbReference>
<comment type="caution">
    <text evidence="15">The sequence shown here is derived from an EMBL/GenBank/DDBJ whole genome shotgun (WGS) entry which is preliminary data.</text>
</comment>
<protein>
    <submittedName>
        <fullName evidence="15">tRNA nucleotidyltransferase</fullName>
    </submittedName>
</protein>
<dbReference type="SUPFAM" id="SSF81301">
    <property type="entry name" value="Nucleotidyltransferase"/>
    <property type="match status" value="1"/>
</dbReference>
<evidence type="ECO:0000313" key="16">
    <source>
        <dbReference type="Proteomes" id="UP000029554"/>
    </source>
</evidence>